<dbReference type="Gene3D" id="3.50.50.60">
    <property type="entry name" value="FAD/NAD(P)-binding domain"/>
    <property type="match status" value="2"/>
</dbReference>
<dbReference type="InterPro" id="IPR049516">
    <property type="entry name" value="FAD-depend_C"/>
</dbReference>
<feature type="domain" description="FAD-dependent protein C-terminal" evidence="2">
    <location>
        <begin position="282"/>
        <end position="476"/>
    </location>
</feature>
<dbReference type="SUPFAM" id="SSF51905">
    <property type="entry name" value="FAD/NAD(P)-binding domain"/>
    <property type="match status" value="1"/>
</dbReference>
<evidence type="ECO:0000313" key="4">
    <source>
        <dbReference type="Proteomes" id="UP001482154"/>
    </source>
</evidence>
<gene>
    <name evidence="3" type="ORF">AAAU51_11640</name>
</gene>
<dbReference type="Proteomes" id="UP001482154">
    <property type="component" value="Unassembled WGS sequence"/>
</dbReference>
<evidence type="ECO:0000313" key="3">
    <source>
        <dbReference type="EMBL" id="MEQ2711817.1"/>
    </source>
</evidence>
<dbReference type="Pfam" id="PF21688">
    <property type="entry name" value="FAD-depend_C"/>
    <property type="match status" value="1"/>
</dbReference>
<dbReference type="EMBL" id="JBBNIN010000020">
    <property type="protein sequence ID" value="MEQ2711817.1"/>
    <property type="molecule type" value="Genomic_DNA"/>
</dbReference>
<dbReference type="Pfam" id="PF07992">
    <property type="entry name" value="Pyr_redox_2"/>
    <property type="match status" value="1"/>
</dbReference>
<accession>A0ABV1IX68</accession>
<dbReference type="PRINTS" id="PR00368">
    <property type="entry name" value="FADPNR"/>
</dbReference>
<dbReference type="Gene3D" id="3.30.70.2700">
    <property type="match status" value="1"/>
</dbReference>
<dbReference type="PANTHER" id="PTHR42842">
    <property type="entry name" value="FAD/NAD(P)-BINDING OXIDOREDUCTASE"/>
    <property type="match status" value="1"/>
</dbReference>
<feature type="domain" description="FAD/NAD(P)-binding" evidence="1">
    <location>
        <begin position="98"/>
        <end position="267"/>
    </location>
</feature>
<proteinExistence type="predicted"/>
<dbReference type="InterPro" id="IPR028348">
    <property type="entry name" value="FAD-binding_protein"/>
</dbReference>
<evidence type="ECO:0000259" key="1">
    <source>
        <dbReference type="Pfam" id="PF07992"/>
    </source>
</evidence>
<evidence type="ECO:0000259" key="2">
    <source>
        <dbReference type="Pfam" id="PF21688"/>
    </source>
</evidence>
<name>A0ABV1IX68_9FIRM</name>
<protein>
    <submittedName>
        <fullName evidence="3">FAD-dependent protein</fullName>
    </submittedName>
</protein>
<dbReference type="RefSeq" id="WP_349111254.1">
    <property type="nucleotide sequence ID" value="NZ_JBBNIN010000020.1"/>
</dbReference>
<comment type="caution">
    <text evidence="3">The sequence shown here is derived from an EMBL/GenBank/DDBJ whole genome shotgun (WGS) entry which is preliminary data.</text>
</comment>
<dbReference type="InterPro" id="IPR036188">
    <property type="entry name" value="FAD/NAD-bd_sf"/>
</dbReference>
<reference evidence="3 4" key="1">
    <citation type="submission" date="2024-04" db="EMBL/GenBank/DDBJ databases">
        <title>Human intestinal bacterial collection.</title>
        <authorList>
            <person name="Pauvert C."/>
            <person name="Hitch T.C.A."/>
            <person name="Clavel T."/>
        </authorList>
    </citation>
    <scope>NUCLEOTIDE SEQUENCE [LARGE SCALE GENOMIC DNA]</scope>
    <source>
        <strain evidence="3 4">CLA-AA-H249</strain>
    </source>
</reference>
<keyword evidence="4" id="KW-1185">Reference proteome</keyword>
<dbReference type="PANTHER" id="PTHR42842:SF3">
    <property type="entry name" value="FAD_NAD(P)-BINDING OXIDOREDUCTASE FAMILY PROTEIN"/>
    <property type="match status" value="1"/>
</dbReference>
<organism evidence="3 4">
    <name type="scientific">Anaerostipes amylophilus</name>
    <dbReference type="NCBI Taxonomy" id="2981779"/>
    <lineage>
        <taxon>Bacteria</taxon>
        <taxon>Bacillati</taxon>
        <taxon>Bacillota</taxon>
        <taxon>Clostridia</taxon>
        <taxon>Lachnospirales</taxon>
        <taxon>Lachnospiraceae</taxon>
        <taxon>Anaerostipes</taxon>
    </lineage>
</organism>
<dbReference type="InterPro" id="IPR023753">
    <property type="entry name" value="FAD/NAD-binding_dom"/>
</dbReference>
<dbReference type="PIRSF" id="PIRSF038984">
    <property type="entry name" value="FAD_binding_protein"/>
    <property type="match status" value="1"/>
</dbReference>
<sequence length="525" mass="58354">MIRINQIKLPIDHKEAAFEKKIKKALHNTEYKQYKIVKRSIDARKKEELSYVYAVDVTLSKNQEEKFLKKNKNRNIMAVKEKVFEFPKNQREFKYPPVVIGMGPAGLFAALMLARAGLNPIVLERGKDVTNRMKDVEHFWETGELNSESNVQFGEGGAGTFSDGKLNTLVKDKFGRNKFVLETFVKHGAPEEILYENKPHIGTDLLRNVVAGIREEIRSLGGDVRFEAKVTDFVIQDGKLTGLIINDEEELKTEAAILAPGHSARDTFKVLSDRNLEMHPKAFAIGLRVEHPREMIDHSQYGEGADKYNLPAASYKLTYHADNGRSVYSFCMCPGGFVVNASSEPERLTVNGMSNHDRAAKNSNSAIIASVTPDDFDGDDALAGVRFQQKWEAKAFHEGKGEIPVQTLKDFREGKITESFGEITPNTKGKTSFGNLRNCLPEPVSEAICEGMEYFDTKIKGFNREDTVLCGIEARTSSPLRIERDQGFESNIKGIYPCGEGAGFAGGITSAAMDGIKVAQALVTV</sequence>